<dbReference type="GO" id="GO:0012505">
    <property type="term" value="C:endomembrane system"/>
    <property type="evidence" value="ECO:0007669"/>
    <property type="project" value="TreeGrafter"/>
</dbReference>
<feature type="signal peptide" evidence="8">
    <location>
        <begin position="1"/>
        <end position="25"/>
    </location>
</feature>
<sequence>MIVASRWVLAAAVLLLAMGASVVDGAKRRGTRTRREIDVQTGPSEEQVWDSGLMEKEVSYATLIEHGREYHSESRNVKRVRGFVLGYVTPWNRLGYEMAVRFRKKLDAVSPVWFQVKQEQGATEPSITGGHEVNQTWIKALRKGGKGPLVVPRFILEGAPGSHVAMLSDQRPLVEGIVKVLEDNHLDGLVLEAWSAWHSFNGLQNDHFRQAAFALIQSLHQVLDASGGKKLFLAVPPLYPSHEKAPWLARDDMIELSKWVDGFSVMTYDYSSTQGRPGPNSPAHWVSANLEVLKRGGEKDPVPPPPDLEPKFLLGVNFYGWDSCPSRASRGNGAGALEALTAPSFLKLLQQHQPALEWQEEAEEHMFEYVDKDGFSHTVFYPTPRSLEARLQAAQTANVGLSIWELGQGMERFFDLL</sequence>
<organism evidence="10 11">
    <name type="scientific">Edaphochlamys debaryana</name>
    <dbReference type="NCBI Taxonomy" id="47281"/>
    <lineage>
        <taxon>Eukaryota</taxon>
        <taxon>Viridiplantae</taxon>
        <taxon>Chlorophyta</taxon>
        <taxon>core chlorophytes</taxon>
        <taxon>Chlorophyceae</taxon>
        <taxon>CS clade</taxon>
        <taxon>Chlamydomonadales</taxon>
        <taxon>Chlamydomonadales incertae sedis</taxon>
        <taxon>Edaphochlamys</taxon>
    </lineage>
</organism>
<evidence type="ECO:0000256" key="5">
    <source>
        <dbReference type="ARBA" id="ARBA00022729"/>
    </source>
</evidence>
<dbReference type="SUPFAM" id="SSF51445">
    <property type="entry name" value="(Trans)glycosidases"/>
    <property type="match status" value="1"/>
</dbReference>
<dbReference type="PANTHER" id="PTHR46066">
    <property type="entry name" value="CHITINASE DOMAIN-CONTAINING PROTEIN 1 FAMILY MEMBER"/>
    <property type="match status" value="1"/>
</dbReference>
<dbReference type="GO" id="GO:0070492">
    <property type="term" value="F:oligosaccharide binding"/>
    <property type="evidence" value="ECO:0007669"/>
    <property type="project" value="TreeGrafter"/>
</dbReference>
<dbReference type="InterPro" id="IPR011583">
    <property type="entry name" value="Chitinase_II/V-like_cat"/>
</dbReference>
<proteinExistence type="inferred from homology"/>
<feature type="domain" description="GH18" evidence="9">
    <location>
        <begin position="82"/>
        <end position="417"/>
    </location>
</feature>
<evidence type="ECO:0000256" key="7">
    <source>
        <dbReference type="ARBA" id="ARBA00040976"/>
    </source>
</evidence>
<protein>
    <recommendedName>
        <fullName evidence="7">Chitinase domain-containing protein 1</fullName>
    </recommendedName>
</protein>
<dbReference type="Pfam" id="PF00704">
    <property type="entry name" value="Glyco_hydro_18"/>
    <property type="match status" value="1"/>
</dbReference>
<feature type="chain" id="PRO_5032331124" description="Chitinase domain-containing protein 1" evidence="8">
    <location>
        <begin position="26"/>
        <end position="417"/>
    </location>
</feature>
<comment type="caution">
    <text evidence="10">The sequence shown here is derived from an EMBL/GenBank/DDBJ whole genome shotgun (WGS) entry which is preliminary data.</text>
</comment>
<accession>A0A835Y4U6</accession>
<dbReference type="Gene3D" id="3.20.20.80">
    <property type="entry name" value="Glycosidases"/>
    <property type="match status" value="1"/>
</dbReference>
<evidence type="ECO:0000256" key="1">
    <source>
        <dbReference type="ARBA" id="ARBA00004371"/>
    </source>
</evidence>
<gene>
    <name evidence="10" type="ORF">HYH03_006998</name>
</gene>
<dbReference type="InterPro" id="IPR029070">
    <property type="entry name" value="Chitinase_insertion_sf"/>
</dbReference>
<keyword evidence="11" id="KW-1185">Reference proteome</keyword>
<keyword evidence="4" id="KW-0964">Secreted</keyword>
<dbReference type="AlphaFoldDB" id="A0A835Y4U6"/>
<evidence type="ECO:0000259" key="9">
    <source>
        <dbReference type="PROSITE" id="PS51910"/>
    </source>
</evidence>
<evidence type="ECO:0000313" key="11">
    <source>
        <dbReference type="Proteomes" id="UP000612055"/>
    </source>
</evidence>
<evidence type="ECO:0000256" key="4">
    <source>
        <dbReference type="ARBA" id="ARBA00022525"/>
    </source>
</evidence>
<dbReference type="PROSITE" id="PS51910">
    <property type="entry name" value="GH18_2"/>
    <property type="match status" value="1"/>
</dbReference>
<dbReference type="SMART" id="SM00636">
    <property type="entry name" value="Glyco_18"/>
    <property type="match status" value="1"/>
</dbReference>
<evidence type="ECO:0000256" key="6">
    <source>
        <dbReference type="ARBA" id="ARBA00023228"/>
    </source>
</evidence>
<dbReference type="CDD" id="cd02876">
    <property type="entry name" value="GH18_SI-CLP"/>
    <property type="match status" value="1"/>
</dbReference>
<reference evidence="10" key="1">
    <citation type="journal article" date="2020" name="bioRxiv">
        <title>Comparative genomics of Chlamydomonas.</title>
        <authorList>
            <person name="Craig R.J."/>
            <person name="Hasan A.R."/>
            <person name="Ness R.W."/>
            <person name="Keightley P.D."/>
        </authorList>
    </citation>
    <scope>NUCLEOTIDE SEQUENCE</scope>
    <source>
        <strain evidence="10">CCAP 11/70</strain>
    </source>
</reference>
<dbReference type="InterPro" id="IPR017853">
    <property type="entry name" value="GH"/>
</dbReference>
<dbReference type="FunFam" id="3.10.50.10:FF:000002">
    <property type="entry name" value="Chitinase domain-containing protein 1"/>
    <property type="match status" value="1"/>
</dbReference>
<evidence type="ECO:0000313" key="10">
    <source>
        <dbReference type="EMBL" id="KAG2494753.1"/>
    </source>
</evidence>
<dbReference type="GO" id="GO:0005576">
    <property type="term" value="C:extracellular region"/>
    <property type="evidence" value="ECO:0007669"/>
    <property type="project" value="UniProtKB-SubCell"/>
</dbReference>
<comment type="subcellular location">
    <subcellularLocation>
        <location evidence="1">Lysosome</location>
    </subcellularLocation>
    <subcellularLocation>
        <location evidence="2">Secreted</location>
    </subcellularLocation>
</comment>
<dbReference type="PANTHER" id="PTHR46066:SF2">
    <property type="entry name" value="CHITINASE DOMAIN-CONTAINING PROTEIN 1"/>
    <property type="match status" value="1"/>
</dbReference>
<dbReference type="Gene3D" id="3.10.50.10">
    <property type="match status" value="1"/>
</dbReference>
<dbReference type="GO" id="GO:0005975">
    <property type="term" value="P:carbohydrate metabolic process"/>
    <property type="evidence" value="ECO:0007669"/>
    <property type="project" value="InterPro"/>
</dbReference>
<comment type="similarity">
    <text evidence="3">Belongs to the glycosyl hydrolase 18 family.</text>
</comment>
<evidence type="ECO:0000256" key="2">
    <source>
        <dbReference type="ARBA" id="ARBA00004613"/>
    </source>
</evidence>
<dbReference type="GO" id="GO:0008061">
    <property type="term" value="F:chitin binding"/>
    <property type="evidence" value="ECO:0007669"/>
    <property type="project" value="InterPro"/>
</dbReference>
<evidence type="ECO:0000256" key="8">
    <source>
        <dbReference type="SAM" id="SignalP"/>
    </source>
</evidence>
<evidence type="ECO:0000256" key="3">
    <source>
        <dbReference type="ARBA" id="ARBA00009336"/>
    </source>
</evidence>
<keyword evidence="5 8" id="KW-0732">Signal</keyword>
<dbReference type="OrthoDB" id="10254444at2759"/>
<name>A0A835Y4U6_9CHLO</name>
<dbReference type="InterPro" id="IPR001223">
    <property type="entry name" value="Glyco_hydro18_cat"/>
</dbReference>
<dbReference type="GO" id="GO:0005764">
    <property type="term" value="C:lysosome"/>
    <property type="evidence" value="ECO:0007669"/>
    <property type="project" value="UniProtKB-SubCell"/>
</dbReference>
<keyword evidence="6" id="KW-0458">Lysosome</keyword>
<dbReference type="EMBL" id="JAEHOE010000028">
    <property type="protein sequence ID" value="KAG2494753.1"/>
    <property type="molecule type" value="Genomic_DNA"/>
</dbReference>
<dbReference type="Proteomes" id="UP000612055">
    <property type="component" value="Unassembled WGS sequence"/>
</dbReference>